<proteinExistence type="predicted"/>
<accession>A0AAV8QL97</accession>
<dbReference type="Proteomes" id="UP001222027">
    <property type="component" value="Unassembled WGS sequence"/>
</dbReference>
<dbReference type="PANTHER" id="PTHR48226:SF1">
    <property type="entry name" value="WAS_WASL-INTERACTING PROTEIN FAMILY MEMBER 1"/>
    <property type="match status" value="1"/>
</dbReference>
<sequence>MRLSLGGTPWRGSLFLASVVASAVMLCFAADLPSPTTSSNGSHGELHQPQLDTTAPAKMVGEYARCSRRGRCGGMKLLCPMHCDGPCFYDCQSNCRAHCRFR</sequence>
<dbReference type="InterPro" id="IPR053099">
    <property type="entry name" value="WAS/WASL-interacting_domain"/>
</dbReference>
<organism evidence="2 3">
    <name type="scientific">Ensete ventricosum</name>
    <name type="common">Abyssinian banana</name>
    <name type="synonym">Musa ensete</name>
    <dbReference type="NCBI Taxonomy" id="4639"/>
    <lineage>
        <taxon>Eukaryota</taxon>
        <taxon>Viridiplantae</taxon>
        <taxon>Streptophyta</taxon>
        <taxon>Embryophyta</taxon>
        <taxon>Tracheophyta</taxon>
        <taxon>Spermatophyta</taxon>
        <taxon>Magnoliopsida</taxon>
        <taxon>Liliopsida</taxon>
        <taxon>Zingiberales</taxon>
        <taxon>Musaceae</taxon>
        <taxon>Ensete</taxon>
    </lineage>
</organism>
<reference evidence="2 3" key="1">
    <citation type="submission" date="2022-12" db="EMBL/GenBank/DDBJ databases">
        <title>Chromosome-scale assembly of the Ensete ventricosum genome.</title>
        <authorList>
            <person name="Dussert Y."/>
            <person name="Stocks J."/>
            <person name="Wendawek A."/>
            <person name="Woldeyes F."/>
            <person name="Nichols R.A."/>
            <person name="Borrell J.S."/>
        </authorList>
    </citation>
    <scope>NUCLEOTIDE SEQUENCE [LARGE SCALE GENOMIC DNA]</scope>
    <source>
        <strain evidence="3">cv. Maze</strain>
        <tissue evidence="2">Seeds</tissue>
    </source>
</reference>
<dbReference type="EMBL" id="JAQQAF010000006">
    <property type="protein sequence ID" value="KAJ8477389.1"/>
    <property type="molecule type" value="Genomic_DNA"/>
</dbReference>
<name>A0AAV8QL97_ENSVE</name>
<dbReference type="AlphaFoldDB" id="A0AAV8QL97"/>
<dbReference type="GO" id="GO:0030048">
    <property type="term" value="P:actin filament-based movement"/>
    <property type="evidence" value="ECO:0007669"/>
    <property type="project" value="TreeGrafter"/>
</dbReference>
<feature type="chain" id="PRO_5043809902" evidence="1">
    <location>
        <begin position="30"/>
        <end position="102"/>
    </location>
</feature>
<evidence type="ECO:0000313" key="3">
    <source>
        <dbReference type="Proteomes" id="UP001222027"/>
    </source>
</evidence>
<evidence type="ECO:0000256" key="1">
    <source>
        <dbReference type="SAM" id="SignalP"/>
    </source>
</evidence>
<comment type="caution">
    <text evidence="2">The sequence shown here is derived from an EMBL/GenBank/DDBJ whole genome shotgun (WGS) entry which is preliminary data.</text>
</comment>
<dbReference type="GO" id="GO:0005884">
    <property type="term" value="C:actin filament"/>
    <property type="evidence" value="ECO:0007669"/>
    <property type="project" value="TreeGrafter"/>
</dbReference>
<gene>
    <name evidence="2" type="ORF">OPV22_021116</name>
</gene>
<keyword evidence="3" id="KW-1185">Reference proteome</keyword>
<protein>
    <submittedName>
        <fullName evidence="2">Uncharacterized protein</fullName>
    </submittedName>
</protein>
<evidence type="ECO:0000313" key="2">
    <source>
        <dbReference type="EMBL" id="KAJ8477389.1"/>
    </source>
</evidence>
<dbReference type="PANTHER" id="PTHR48226">
    <property type="entry name" value="OS06G0326200 PROTEIN"/>
    <property type="match status" value="1"/>
</dbReference>
<feature type="signal peptide" evidence="1">
    <location>
        <begin position="1"/>
        <end position="29"/>
    </location>
</feature>
<keyword evidence="1" id="KW-0732">Signal</keyword>